<keyword evidence="2" id="KW-1185">Reference proteome</keyword>
<sequence>MLPFHQVPSLRRSQIDAITAQDVLLDSGLSGPYDLKTSLSLHFDQALNLDDLFPNDLADCQLRLALEQALASDLAAAHLNRFFAREPHSPVAPDECTYFLQTLVKRALPNALSDPPATITPYRACSLAQTLWAKGLCHKRRDAFVMAALLLLTDLSTTPPSPLPAMPALELDGYLDLNVLVRHLLQAPQGRSQGDQLFEALEADVYFQGARYRTPTQRELQAGLVPNQYGKVLLPGAALNAPASQALDALLQSEAFDRWALRLSEAIQLGSNPHSRALAEQAIVDTLYPPEDRRPGYLLDFELFNAHNTLLPFPQIRLDLVNSVQASLGCQPAVAELASELLMRRFAPELLLDGRPTNSPYRPDLDWAALRQGAMLLRARQLPGSFEQAFRMNIETPADESTANEALRDTLSHWGPLHGHIDSLPPWSALQWQKVYDHYLNAWDMEAIEQRPNRMSEAALRLKAKGIDPAGRNIDGQLHLEAYVDDRVGYANRGLENITTWYEREFDSWQATAKARYQGLLQRLIRHLPAEQREQLGQAHWTCYAATWPRYHGPEPVPPYGDSPQDLWHEEIGTRGMFIRVHDPERDTLLELFPERLAYRVWYSAPKAFEQLAGRINLSYLDYNGAAPTWDVANHYCTLKHLGEAPENAKLDALAGIYATAIALGNRAALHLAGKGATAYERFLAEKRKVSDWAYLWKLIKNTVPLVACVDVKDSEDAASCALDVLGGVGTLTGSALRTASSLSRIFGSNKLAAKVARTTLETIAKRWALSSELPPALYQRTIGPRRWHSAPELTHPGEWPDTFVLDRMPPPGLTPGQLILDRLPPADLSLAWGTAHRPITISRADNLIDVIINGEAYRYHSSDKSNVLQRVANSPFQTNPQVLKTPYSGPHESTIALLFKPDEVNAGTPLFGQHASRAFLTTRLEPAPIRARDVVVGKLALAQVMVHEGKVLEYINSVRVLPKLRAEVSLGVITPPIYHRSITVDPLAEFWFGLPEDTPRLNVEILARFAPPVRLGGLARTIADRRIIRAALIEWMEAEWMMVEADTGVFYATRHEPWRWQLQQLEKVLDNTIGPQARPMPPRDQRRILSRVRDPDLIQRYLDLSESYRIVATRSNLQRDVDNLTALLRDWLEHGRTLRPVRMSPFQELLDAAEARMLPEFAKNILTNSQAQDALTGVMKSGLVGLNREIIPTWRPLIQATVSEQAHTNHILNRLLPASGTPKSFTPMTVDQLLSDSGARSLREHLPGANLAFFTVALEDGRRRVYYSLSGGKSKRVFKIATPPPDENLNITFINALERMEGRAPSPRFTELPILRRPTALDVQQHHRHLDSERLIATVICEDLLARPEQVRSIQVFTLFSTCRSCGGYVLPRLRLDFDKAAFSVSWLVDYRE</sequence>
<dbReference type="Proteomes" id="UP001064504">
    <property type="component" value="Chromosome"/>
</dbReference>
<evidence type="ECO:0008006" key="3">
    <source>
        <dbReference type="Google" id="ProtNLM"/>
    </source>
</evidence>
<proteinExistence type="predicted"/>
<gene>
    <name evidence="1" type="ORF">N5C08_17265</name>
</gene>
<evidence type="ECO:0000313" key="1">
    <source>
        <dbReference type="EMBL" id="UXH38713.1"/>
    </source>
</evidence>
<organism evidence="1 2">
    <name type="scientific">Pseudomonas promysalinigenes</name>
    <dbReference type="NCBI Taxonomy" id="485898"/>
    <lineage>
        <taxon>Bacteria</taxon>
        <taxon>Pseudomonadati</taxon>
        <taxon>Pseudomonadota</taxon>
        <taxon>Gammaproteobacteria</taxon>
        <taxon>Pseudomonadales</taxon>
        <taxon>Pseudomonadaceae</taxon>
        <taxon>Pseudomonas</taxon>
    </lineage>
</organism>
<dbReference type="EMBL" id="CP104557">
    <property type="protein sequence ID" value="UXH38713.1"/>
    <property type="molecule type" value="Genomic_DNA"/>
</dbReference>
<reference evidence="1" key="1">
    <citation type="submission" date="2022-09" db="EMBL/GenBank/DDBJ databases">
        <title>Complete genome sequence of Pseudomonas promysalinigenes strain RL-WG26, a newly isolated PGPR with the potential for plant salinity stress alleviation.</title>
        <authorList>
            <person name="Ren L."/>
            <person name="Wang G."/>
            <person name="Hu H."/>
        </authorList>
    </citation>
    <scope>NUCLEOTIDE SEQUENCE</scope>
    <source>
        <strain evidence="1">RL-WG26</strain>
    </source>
</reference>
<evidence type="ECO:0000313" key="2">
    <source>
        <dbReference type="Proteomes" id="UP001064504"/>
    </source>
</evidence>
<name>A0ABY6AHK8_9PSED</name>
<dbReference type="RefSeq" id="WP_261743856.1">
    <property type="nucleotide sequence ID" value="NZ_CP104557.1"/>
</dbReference>
<protein>
    <recommendedName>
        <fullName evidence="3">Deaminase of polymorphic toxin system</fullName>
    </recommendedName>
</protein>
<dbReference type="Pfam" id="PF14424">
    <property type="entry name" value="Toxin-deaminase"/>
    <property type="match status" value="1"/>
</dbReference>
<accession>A0ABY6AHK8</accession>
<dbReference type="InterPro" id="IPR032721">
    <property type="entry name" value="Toxin-deaminase"/>
</dbReference>